<protein>
    <submittedName>
        <fullName evidence="5">LD-carboxypeptidase</fullName>
    </submittedName>
</protein>
<evidence type="ECO:0000313" key="6">
    <source>
        <dbReference type="Proteomes" id="UP000614200"/>
    </source>
</evidence>
<comment type="caution">
    <text evidence="5">The sequence shown here is derived from an EMBL/GenBank/DDBJ whole genome shotgun (WGS) entry which is preliminary data.</text>
</comment>
<evidence type="ECO:0000259" key="3">
    <source>
        <dbReference type="Pfam" id="PF02016"/>
    </source>
</evidence>
<keyword evidence="6" id="KW-1185">Reference proteome</keyword>
<dbReference type="InterPro" id="IPR003507">
    <property type="entry name" value="S66_fam"/>
</dbReference>
<gene>
    <name evidence="5" type="ORF">ISU02_10945</name>
</gene>
<dbReference type="Proteomes" id="UP000614200">
    <property type="component" value="Unassembled WGS sequence"/>
</dbReference>
<dbReference type="EMBL" id="JADKNH010000006">
    <property type="protein sequence ID" value="MBF4693643.1"/>
    <property type="molecule type" value="Genomic_DNA"/>
</dbReference>
<reference evidence="5 6" key="1">
    <citation type="submission" date="2020-11" db="EMBL/GenBank/DDBJ databases">
        <title>Fusibacter basophilias sp. nov.</title>
        <authorList>
            <person name="Qiu D."/>
        </authorList>
    </citation>
    <scope>NUCLEOTIDE SEQUENCE [LARGE SCALE GENOMIC DNA]</scope>
    <source>
        <strain evidence="5 6">Q10-2</strain>
    </source>
</reference>
<dbReference type="PANTHER" id="PTHR30237">
    <property type="entry name" value="MURAMOYLTETRAPEPTIDE CARBOXYPEPTIDASE"/>
    <property type="match status" value="1"/>
</dbReference>
<feature type="domain" description="LD-carboxypeptidase C-terminal" evidence="4">
    <location>
        <begin position="209"/>
        <end position="331"/>
    </location>
</feature>
<dbReference type="SUPFAM" id="SSF52317">
    <property type="entry name" value="Class I glutamine amidotransferase-like"/>
    <property type="match status" value="1"/>
</dbReference>
<dbReference type="Gene3D" id="3.40.50.10740">
    <property type="entry name" value="Class I glutamine amidotransferase-like"/>
    <property type="match status" value="1"/>
</dbReference>
<dbReference type="Pfam" id="PF02016">
    <property type="entry name" value="Peptidase_S66"/>
    <property type="match status" value="1"/>
</dbReference>
<dbReference type="InterPro" id="IPR027461">
    <property type="entry name" value="Carboxypeptidase_A_C_sf"/>
</dbReference>
<proteinExistence type="inferred from homology"/>
<dbReference type="InterPro" id="IPR040921">
    <property type="entry name" value="Peptidase_S66C"/>
</dbReference>
<evidence type="ECO:0000256" key="1">
    <source>
        <dbReference type="ARBA" id="ARBA00010233"/>
    </source>
</evidence>
<keyword evidence="2" id="KW-0378">Hydrolase</keyword>
<organism evidence="5 6">
    <name type="scientific">Fusibacter ferrireducens</name>
    <dbReference type="NCBI Taxonomy" id="2785058"/>
    <lineage>
        <taxon>Bacteria</taxon>
        <taxon>Bacillati</taxon>
        <taxon>Bacillota</taxon>
        <taxon>Clostridia</taxon>
        <taxon>Eubacteriales</taxon>
        <taxon>Eubacteriales Family XII. Incertae Sedis</taxon>
        <taxon>Fusibacter</taxon>
    </lineage>
</organism>
<dbReference type="SUPFAM" id="SSF141986">
    <property type="entry name" value="LD-carboxypeptidase A C-terminal domain-like"/>
    <property type="match status" value="1"/>
</dbReference>
<accession>A0ABR9ZT44</accession>
<evidence type="ECO:0000256" key="2">
    <source>
        <dbReference type="ARBA" id="ARBA00022801"/>
    </source>
</evidence>
<dbReference type="InterPro" id="IPR027478">
    <property type="entry name" value="LdcA_N"/>
</dbReference>
<sequence>MKTLKLKTIKKGSKLAIISPSAALPNLFPDIYELGLQNLINALEIEIVEMPSARLDRKTLYEHPELRAKDINDAFGDDQIDGIVCSIGGYESVRILKYLDLDQIMSKPKMIMGFSDATTFLSYLSVLGLPTIHGPSVMAGFAQLKSFEGAFIEHVKTFLMALECPYKYPEYKQLTHGYKDWTCMETLGECLPFSDNKGMHTLQGNQSIKGKLWGGNIEVLEFLKGTPYWPKSDFWADKILMFETSEDKPDPMTVGYMFRNYATQGILEQVKGVLFAKPKDYSDEEVDALNEIIKNILTVENDLGELLVMCGGDFGHTDPKWLLPLGCEVEINPFNKTITLLESPFEIRKKEVGE</sequence>
<evidence type="ECO:0000259" key="4">
    <source>
        <dbReference type="Pfam" id="PF17676"/>
    </source>
</evidence>
<dbReference type="Pfam" id="PF17676">
    <property type="entry name" value="Peptidase_S66C"/>
    <property type="match status" value="1"/>
</dbReference>
<evidence type="ECO:0000313" key="5">
    <source>
        <dbReference type="EMBL" id="MBF4693643.1"/>
    </source>
</evidence>
<dbReference type="PIRSF" id="PIRSF028757">
    <property type="entry name" value="LD-carboxypeptidase"/>
    <property type="match status" value="1"/>
</dbReference>
<dbReference type="InterPro" id="IPR040449">
    <property type="entry name" value="Peptidase_S66_N"/>
</dbReference>
<dbReference type="Gene3D" id="3.50.30.60">
    <property type="entry name" value="LD-carboxypeptidase A C-terminal domain-like"/>
    <property type="match status" value="1"/>
</dbReference>
<feature type="domain" description="LD-carboxypeptidase N-terminal" evidence="3">
    <location>
        <begin position="16"/>
        <end position="134"/>
    </location>
</feature>
<dbReference type="CDD" id="cd07062">
    <property type="entry name" value="Peptidase_S66_mccF_like"/>
    <property type="match status" value="1"/>
</dbReference>
<name>A0ABR9ZT44_9FIRM</name>
<dbReference type="InterPro" id="IPR029062">
    <property type="entry name" value="Class_I_gatase-like"/>
</dbReference>
<comment type="similarity">
    <text evidence="1">Belongs to the peptidase S66 family.</text>
</comment>
<dbReference type="PANTHER" id="PTHR30237:SF4">
    <property type="entry name" value="LD-CARBOXYPEPTIDASE C-TERMINAL DOMAIN-CONTAINING PROTEIN"/>
    <property type="match status" value="1"/>
</dbReference>